<keyword evidence="2" id="KW-0378">Hydrolase</keyword>
<comment type="caution">
    <text evidence="6">The sequence shown here is derived from an EMBL/GenBank/DDBJ whole genome shotgun (WGS) entry which is preliminary data.</text>
</comment>
<dbReference type="SUPFAM" id="SSF53474">
    <property type="entry name" value="alpha/beta-Hydrolases"/>
    <property type="match status" value="1"/>
</dbReference>
<comment type="similarity">
    <text evidence="1">Belongs to the 'GDXG' lipolytic enzyme family.</text>
</comment>
<feature type="active site" evidence="3">
    <location>
        <position position="226"/>
    </location>
</feature>
<keyword evidence="4" id="KW-0472">Membrane</keyword>
<dbReference type="PANTHER" id="PTHR48081:SF26">
    <property type="entry name" value="ALPHA_BETA HYDROLASE FOLD-3 DOMAIN-CONTAINING PROTEIN"/>
    <property type="match status" value="1"/>
</dbReference>
<dbReference type="PROSITE" id="PS01174">
    <property type="entry name" value="LIPASE_GDXG_SER"/>
    <property type="match status" value="1"/>
</dbReference>
<proteinExistence type="inferred from homology"/>
<protein>
    <recommendedName>
        <fullName evidence="5">Alpha/beta hydrolase fold-3 domain-containing protein</fullName>
    </recommendedName>
</protein>
<dbReference type="InterPro" id="IPR050300">
    <property type="entry name" value="GDXG_lipolytic_enzyme"/>
</dbReference>
<evidence type="ECO:0000256" key="2">
    <source>
        <dbReference type="ARBA" id="ARBA00022801"/>
    </source>
</evidence>
<dbReference type="AlphaFoldDB" id="A0AAD5VIS9"/>
<dbReference type="Proteomes" id="UP001213000">
    <property type="component" value="Unassembled WGS sequence"/>
</dbReference>
<dbReference type="InterPro" id="IPR029058">
    <property type="entry name" value="AB_hydrolase_fold"/>
</dbReference>
<dbReference type="PANTHER" id="PTHR48081">
    <property type="entry name" value="AB HYDROLASE SUPERFAMILY PROTEIN C4A8.06C"/>
    <property type="match status" value="1"/>
</dbReference>
<keyword evidence="4" id="KW-1133">Transmembrane helix</keyword>
<evidence type="ECO:0000259" key="5">
    <source>
        <dbReference type="Pfam" id="PF07859"/>
    </source>
</evidence>
<evidence type="ECO:0000313" key="6">
    <source>
        <dbReference type="EMBL" id="KAJ3559353.1"/>
    </source>
</evidence>
<evidence type="ECO:0000256" key="3">
    <source>
        <dbReference type="PROSITE-ProRule" id="PRU10038"/>
    </source>
</evidence>
<reference evidence="6" key="1">
    <citation type="submission" date="2022-07" db="EMBL/GenBank/DDBJ databases">
        <title>Genome Sequence of Leucocoprinus birnbaumii.</title>
        <authorList>
            <person name="Buettner E."/>
        </authorList>
    </citation>
    <scope>NUCLEOTIDE SEQUENCE</scope>
    <source>
        <strain evidence="6">VT141</strain>
    </source>
</reference>
<dbReference type="Gene3D" id="3.40.50.1820">
    <property type="entry name" value="alpha/beta hydrolase"/>
    <property type="match status" value="1"/>
</dbReference>
<organism evidence="6 7">
    <name type="scientific">Leucocoprinus birnbaumii</name>
    <dbReference type="NCBI Taxonomy" id="56174"/>
    <lineage>
        <taxon>Eukaryota</taxon>
        <taxon>Fungi</taxon>
        <taxon>Dikarya</taxon>
        <taxon>Basidiomycota</taxon>
        <taxon>Agaricomycotina</taxon>
        <taxon>Agaricomycetes</taxon>
        <taxon>Agaricomycetidae</taxon>
        <taxon>Agaricales</taxon>
        <taxon>Agaricineae</taxon>
        <taxon>Agaricaceae</taxon>
        <taxon>Leucocoprinus</taxon>
    </lineage>
</organism>
<keyword evidence="7" id="KW-1185">Reference proteome</keyword>
<feature type="transmembrane region" description="Helical" evidence="4">
    <location>
        <begin position="12"/>
        <end position="35"/>
    </location>
</feature>
<dbReference type="GO" id="GO:0016787">
    <property type="term" value="F:hydrolase activity"/>
    <property type="evidence" value="ECO:0007669"/>
    <property type="project" value="UniProtKB-KW"/>
</dbReference>
<evidence type="ECO:0000256" key="4">
    <source>
        <dbReference type="SAM" id="Phobius"/>
    </source>
</evidence>
<dbReference type="Pfam" id="PF07859">
    <property type="entry name" value="Abhydrolase_3"/>
    <property type="match status" value="1"/>
</dbReference>
<accession>A0AAD5VIS9</accession>
<gene>
    <name evidence="6" type="ORF">NP233_g11284</name>
</gene>
<sequence>MFEFRRQPLKSFYLFYAALSIVFIRLPYWVIISAIPRARPRKSWPMSRALLVQAMNAILGVLYATSVTEEISPDKDAAAPEKTGFVWVEALPDDLVQGDVAAMAKTNNVRPVQVFGYWLGQRGSDGSHGQQADSTEKVLYHLHGGGYTRGSGSPKSPTAAIPKGILSQCVGLVDRSFCVDYRLSSAAPFTPANPFPAALIDAVSGYRYLIDVVKFKPENIIISGDSAGGHLAVALVRYLIQLGHSSLPLPAAIILLSPTVDWACTHDDPESSSMRTNAKSDFVSIILKSGYSAKGLLGNLPWDDLSRDPYLSPASLKIANPAGTFAGFPPTLLVVGGAEQTRDPMRTLRDRIIADTQVSNLHYLEYEDAFHDFIGVTIHEPERTMALKEIQTWLEQIMSSV</sequence>
<dbReference type="EMBL" id="JANIEX010001316">
    <property type="protein sequence ID" value="KAJ3559353.1"/>
    <property type="molecule type" value="Genomic_DNA"/>
</dbReference>
<dbReference type="InterPro" id="IPR013094">
    <property type="entry name" value="AB_hydrolase_3"/>
</dbReference>
<keyword evidence="4" id="KW-0812">Transmembrane</keyword>
<evidence type="ECO:0000313" key="7">
    <source>
        <dbReference type="Proteomes" id="UP001213000"/>
    </source>
</evidence>
<feature type="domain" description="Alpha/beta hydrolase fold-3" evidence="5">
    <location>
        <begin position="140"/>
        <end position="374"/>
    </location>
</feature>
<evidence type="ECO:0000256" key="1">
    <source>
        <dbReference type="ARBA" id="ARBA00010515"/>
    </source>
</evidence>
<name>A0AAD5VIS9_9AGAR</name>
<dbReference type="InterPro" id="IPR033140">
    <property type="entry name" value="Lipase_GDXG_put_SER_AS"/>
</dbReference>